<evidence type="ECO:0000313" key="5">
    <source>
        <dbReference type="EMBL" id="KAF9791030.1"/>
    </source>
</evidence>
<dbReference type="EMBL" id="WIUZ02000002">
    <property type="protein sequence ID" value="KAF9791030.1"/>
    <property type="molecule type" value="Genomic_DNA"/>
</dbReference>
<feature type="repeat" description="ANK" evidence="3">
    <location>
        <begin position="47"/>
        <end position="79"/>
    </location>
</feature>
<dbReference type="InterPro" id="IPR036770">
    <property type="entry name" value="Ankyrin_rpt-contain_sf"/>
</dbReference>
<evidence type="ECO:0000313" key="6">
    <source>
        <dbReference type="Proteomes" id="UP000736335"/>
    </source>
</evidence>
<evidence type="ECO:0000256" key="2">
    <source>
        <dbReference type="ARBA" id="ARBA00023043"/>
    </source>
</evidence>
<organism evidence="5 6">
    <name type="scientific">Thelephora terrestris</name>
    <dbReference type="NCBI Taxonomy" id="56493"/>
    <lineage>
        <taxon>Eukaryota</taxon>
        <taxon>Fungi</taxon>
        <taxon>Dikarya</taxon>
        <taxon>Basidiomycota</taxon>
        <taxon>Agaricomycotina</taxon>
        <taxon>Agaricomycetes</taxon>
        <taxon>Thelephorales</taxon>
        <taxon>Thelephoraceae</taxon>
        <taxon>Thelephora</taxon>
    </lineage>
</organism>
<dbReference type="SMART" id="SM00248">
    <property type="entry name" value="ANK"/>
    <property type="match status" value="2"/>
</dbReference>
<dbReference type="OrthoDB" id="19174at2759"/>
<evidence type="ECO:0000256" key="4">
    <source>
        <dbReference type="SAM" id="MobiDB-lite"/>
    </source>
</evidence>
<name>A0A9P6LBM7_9AGAM</name>
<protein>
    <submittedName>
        <fullName evidence="5">Ankyrin repeat-containing domain protein</fullName>
    </submittedName>
</protein>
<accession>A0A9P6LBM7</accession>
<dbReference type="PROSITE" id="PS50297">
    <property type="entry name" value="ANK_REP_REGION"/>
    <property type="match status" value="1"/>
</dbReference>
<feature type="compositionally biased region" description="Basic and acidic residues" evidence="4">
    <location>
        <begin position="206"/>
        <end position="217"/>
    </location>
</feature>
<reference evidence="5" key="2">
    <citation type="submission" date="2020-11" db="EMBL/GenBank/DDBJ databases">
        <authorList>
            <consortium name="DOE Joint Genome Institute"/>
            <person name="Kuo A."/>
            <person name="Miyauchi S."/>
            <person name="Kiss E."/>
            <person name="Drula E."/>
            <person name="Kohler A."/>
            <person name="Sanchez-Garcia M."/>
            <person name="Andreopoulos B."/>
            <person name="Barry K.W."/>
            <person name="Bonito G."/>
            <person name="Buee M."/>
            <person name="Carver A."/>
            <person name="Chen C."/>
            <person name="Cichocki N."/>
            <person name="Clum A."/>
            <person name="Culley D."/>
            <person name="Crous P.W."/>
            <person name="Fauchery L."/>
            <person name="Girlanda M."/>
            <person name="Hayes R."/>
            <person name="Keri Z."/>
            <person name="Labutti K."/>
            <person name="Lipzen A."/>
            <person name="Lombard V."/>
            <person name="Magnuson J."/>
            <person name="Maillard F."/>
            <person name="Morin E."/>
            <person name="Murat C."/>
            <person name="Nolan M."/>
            <person name="Ohm R."/>
            <person name="Pangilinan J."/>
            <person name="Pereira M."/>
            <person name="Perotto S."/>
            <person name="Peter M."/>
            <person name="Riley R."/>
            <person name="Sitrit Y."/>
            <person name="Stielow B."/>
            <person name="Szollosi G."/>
            <person name="Zifcakova L."/>
            <person name="Stursova M."/>
            <person name="Spatafora J.W."/>
            <person name="Tedersoo L."/>
            <person name="Vaario L.-M."/>
            <person name="Yamada A."/>
            <person name="Yan M."/>
            <person name="Wang P."/>
            <person name="Xu J."/>
            <person name="Bruns T."/>
            <person name="Baldrian P."/>
            <person name="Vilgalys R."/>
            <person name="Henrissat B."/>
            <person name="Grigoriev I.V."/>
            <person name="Hibbett D."/>
            <person name="Nagy L.G."/>
            <person name="Martin F.M."/>
        </authorList>
    </citation>
    <scope>NUCLEOTIDE SEQUENCE</scope>
    <source>
        <strain evidence="5">UH-Tt-Lm1</strain>
    </source>
</reference>
<proteinExistence type="predicted"/>
<evidence type="ECO:0000256" key="1">
    <source>
        <dbReference type="ARBA" id="ARBA00022737"/>
    </source>
</evidence>
<dbReference type="SUPFAM" id="SSF48403">
    <property type="entry name" value="Ankyrin repeat"/>
    <property type="match status" value="1"/>
</dbReference>
<sequence length="224" mass="24451">MARQKKNIWVAAGDGDLDEVQARFSVAQFPHLLSISLGLSPNAPDQNTYTPMHAAASYGHIEILEYLISQGGNVNVTDEDGDTPLYAAENVETAQWLINHGATVDIRNSEEISPIEHLEEEFPAVAAYLRSISNSDQHIREQPSQHTQNIASEFLTSGLLSTVQEIMERSEREGTDPDEELRAAVGRTVIDGVITGFDLGEAANASRREDDGHDGAKRPRMGGT</sequence>
<dbReference type="Pfam" id="PF12796">
    <property type="entry name" value="Ank_2"/>
    <property type="match status" value="1"/>
</dbReference>
<keyword evidence="1" id="KW-0677">Repeat</keyword>
<dbReference type="PROSITE" id="PS50088">
    <property type="entry name" value="ANK_REPEAT"/>
    <property type="match status" value="1"/>
</dbReference>
<gene>
    <name evidence="5" type="ORF">BJ322DRAFT_1098418</name>
</gene>
<feature type="region of interest" description="Disordered" evidence="4">
    <location>
        <begin position="200"/>
        <end position="224"/>
    </location>
</feature>
<comment type="caution">
    <text evidence="5">The sequence shown here is derived from an EMBL/GenBank/DDBJ whole genome shotgun (WGS) entry which is preliminary data.</text>
</comment>
<dbReference type="Gene3D" id="1.25.40.20">
    <property type="entry name" value="Ankyrin repeat-containing domain"/>
    <property type="match status" value="1"/>
</dbReference>
<dbReference type="PANTHER" id="PTHR24171">
    <property type="entry name" value="ANKYRIN REPEAT DOMAIN-CONTAINING PROTEIN 39-RELATED"/>
    <property type="match status" value="1"/>
</dbReference>
<dbReference type="AlphaFoldDB" id="A0A9P6LBM7"/>
<keyword evidence="2 3" id="KW-0040">ANK repeat</keyword>
<dbReference type="PRINTS" id="PR01415">
    <property type="entry name" value="ANKYRIN"/>
</dbReference>
<keyword evidence="6" id="KW-1185">Reference proteome</keyword>
<reference evidence="5" key="1">
    <citation type="journal article" date="2020" name="Nat. Commun.">
        <title>Large-scale genome sequencing of mycorrhizal fungi provides insights into the early evolution of symbiotic traits.</title>
        <authorList>
            <person name="Miyauchi S."/>
            <person name="Kiss E."/>
            <person name="Kuo A."/>
            <person name="Drula E."/>
            <person name="Kohler A."/>
            <person name="Sanchez-Garcia M."/>
            <person name="Morin E."/>
            <person name="Andreopoulos B."/>
            <person name="Barry K.W."/>
            <person name="Bonito G."/>
            <person name="Buee M."/>
            <person name="Carver A."/>
            <person name="Chen C."/>
            <person name="Cichocki N."/>
            <person name="Clum A."/>
            <person name="Culley D."/>
            <person name="Crous P.W."/>
            <person name="Fauchery L."/>
            <person name="Girlanda M."/>
            <person name="Hayes R.D."/>
            <person name="Keri Z."/>
            <person name="LaButti K."/>
            <person name="Lipzen A."/>
            <person name="Lombard V."/>
            <person name="Magnuson J."/>
            <person name="Maillard F."/>
            <person name="Murat C."/>
            <person name="Nolan M."/>
            <person name="Ohm R.A."/>
            <person name="Pangilinan J."/>
            <person name="Pereira M.F."/>
            <person name="Perotto S."/>
            <person name="Peter M."/>
            <person name="Pfister S."/>
            <person name="Riley R."/>
            <person name="Sitrit Y."/>
            <person name="Stielow J.B."/>
            <person name="Szollosi G."/>
            <person name="Zifcakova L."/>
            <person name="Stursova M."/>
            <person name="Spatafora J.W."/>
            <person name="Tedersoo L."/>
            <person name="Vaario L.M."/>
            <person name="Yamada A."/>
            <person name="Yan M."/>
            <person name="Wang P."/>
            <person name="Xu J."/>
            <person name="Bruns T."/>
            <person name="Baldrian P."/>
            <person name="Vilgalys R."/>
            <person name="Dunand C."/>
            <person name="Henrissat B."/>
            <person name="Grigoriev I.V."/>
            <person name="Hibbett D."/>
            <person name="Nagy L.G."/>
            <person name="Martin F.M."/>
        </authorList>
    </citation>
    <scope>NUCLEOTIDE SEQUENCE</scope>
    <source>
        <strain evidence="5">UH-Tt-Lm1</strain>
    </source>
</reference>
<evidence type="ECO:0000256" key="3">
    <source>
        <dbReference type="PROSITE-ProRule" id="PRU00023"/>
    </source>
</evidence>
<dbReference type="InterPro" id="IPR002110">
    <property type="entry name" value="Ankyrin_rpt"/>
</dbReference>
<dbReference type="Proteomes" id="UP000736335">
    <property type="component" value="Unassembled WGS sequence"/>
</dbReference>